<dbReference type="Gene3D" id="3.30.1360.120">
    <property type="entry name" value="Probable tRNA modification gtpase trme, domain 1"/>
    <property type="match status" value="1"/>
</dbReference>
<evidence type="ECO:0000313" key="1">
    <source>
        <dbReference type="EMBL" id="SUZ76344.1"/>
    </source>
</evidence>
<evidence type="ECO:0008006" key="2">
    <source>
        <dbReference type="Google" id="ProtNLM"/>
    </source>
</evidence>
<gene>
    <name evidence="1" type="ORF">METZ01_LOCUS29198</name>
</gene>
<dbReference type="EMBL" id="UINC01001274">
    <property type="protein sequence ID" value="SUZ76344.1"/>
    <property type="molecule type" value="Genomic_DNA"/>
</dbReference>
<proteinExistence type="predicted"/>
<organism evidence="1">
    <name type="scientific">marine metagenome</name>
    <dbReference type="NCBI Taxonomy" id="408172"/>
    <lineage>
        <taxon>unclassified sequences</taxon>
        <taxon>metagenomes</taxon>
        <taxon>ecological metagenomes</taxon>
    </lineage>
</organism>
<name>A0A381QBX4_9ZZZZ</name>
<accession>A0A381QBX4</accession>
<dbReference type="SUPFAM" id="SSF103025">
    <property type="entry name" value="Folate-binding domain"/>
    <property type="match status" value="1"/>
</dbReference>
<protein>
    <recommendedName>
        <fullName evidence="2">Aminomethyltransferase folate-binding domain-containing protein</fullName>
    </recommendedName>
</protein>
<dbReference type="AlphaFoldDB" id="A0A381QBX4"/>
<reference evidence="1" key="1">
    <citation type="submission" date="2018-05" db="EMBL/GenBank/DDBJ databases">
        <authorList>
            <person name="Lanie J.A."/>
            <person name="Ng W.-L."/>
            <person name="Kazmierczak K.M."/>
            <person name="Andrzejewski T.M."/>
            <person name="Davidsen T.M."/>
            <person name="Wayne K.J."/>
            <person name="Tettelin H."/>
            <person name="Glass J.I."/>
            <person name="Rusch D."/>
            <person name="Podicherti R."/>
            <person name="Tsui H.-C.T."/>
            <person name="Winkler M.E."/>
        </authorList>
    </citation>
    <scope>NUCLEOTIDE SEQUENCE</scope>
</reference>
<sequence length="167" mass="18925">MPAEICSISSNLGQSKRLQETFKQYFNVDLPFPGKLKHYKDGSIFWTGQEQWFIESINNPNPYFDRDMAKILNGSATITLQTDAWISLDLKGDAVLSVLERLIKVNLDPINFPPESAIRTNLAHMNVFIQRPNQDTRFKILGARSYAKSLLHSLIQAADNVLGQKKS</sequence>
<dbReference type="InterPro" id="IPR027266">
    <property type="entry name" value="TrmE/GcvT-like"/>
</dbReference>